<feature type="compositionally biased region" description="Basic residues" evidence="11">
    <location>
        <begin position="1"/>
        <end position="10"/>
    </location>
</feature>
<keyword evidence="4 10" id="KW-0694">RNA-binding</keyword>
<dbReference type="PANTHER" id="PTHR48028:SF4">
    <property type="entry name" value="SC35-LIKE SPLICING FACTOR"/>
    <property type="match status" value="1"/>
</dbReference>
<evidence type="ECO:0000256" key="4">
    <source>
        <dbReference type="ARBA" id="ARBA00022884"/>
    </source>
</evidence>
<dbReference type="GO" id="GO:0003723">
    <property type="term" value="F:RNA binding"/>
    <property type="evidence" value="ECO:0007669"/>
    <property type="project" value="UniProtKB-UniRule"/>
</dbReference>
<feature type="region of interest" description="Disordered" evidence="11">
    <location>
        <begin position="1"/>
        <end position="58"/>
    </location>
</feature>
<keyword evidence="14" id="KW-1185">Reference proteome</keyword>
<protein>
    <recommendedName>
        <fullName evidence="2">Serine/arginine-rich splicing factor 2</fullName>
    </recommendedName>
    <alternativeName>
        <fullName evidence="9">Splicing component, 35 kDa</fullName>
    </alternativeName>
    <alternativeName>
        <fullName evidence="8">Splicing factor SC35</fullName>
    </alternativeName>
    <alternativeName>
        <fullName evidence="7">Splicing factor, arginine/serine-rich 2</fullName>
    </alternativeName>
</protein>
<evidence type="ECO:0000256" key="1">
    <source>
        <dbReference type="ARBA" id="ARBA00004123"/>
    </source>
</evidence>
<dbReference type="GO" id="GO:0006397">
    <property type="term" value="P:mRNA processing"/>
    <property type="evidence" value="ECO:0007669"/>
    <property type="project" value="UniProtKB-KW"/>
</dbReference>
<evidence type="ECO:0000256" key="2">
    <source>
        <dbReference type="ARBA" id="ARBA00015058"/>
    </source>
</evidence>
<dbReference type="Gene3D" id="3.30.70.330">
    <property type="match status" value="1"/>
</dbReference>
<evidence type="ECO:0000313" key="14">
    <source>
        <dbReference type="Proteomes" id="UP001239994"/>
    </source>
</evidence>
<keyword evidence="6" id="KW-0539">Nucleus</keyword>
<evidence type="ECO:0000259" key="12">
    <source>
        <dbReference type="PROSITE" id="PS50102"/>
    </source>
</evidence>
<dbReference type="PROSITE" id="PS50102">
    <property type="entry name" value="RRM"/>
    <property type="match status" value="1"/>
</dbReference>
<keyword evidence="3" id="KW-0507">mRNA processing</keyword>
<evidence type="ECO:0000256" key="11">
    <source>
        <dbReference type="SAM" id="MobiDB-lite"/>
    </source>
</evidence>
<dbReference type="AlphaFoldDB" id="A0AAD8ZLP6"/>
<dbReference type="GO" id="GO:0008380">
    <property type="term" value="P:RNA splicing"/>
    <property type="evidence" value="ECO:0007669"/>
    <property type="project" value="UniProtKB-KW"/>
</dbReference>
<organism evidence="13 14">
    <name type="scientific">Electrophorus voltai</name>
    <dbReference type="NCBI Taxonomy" id="2609070"/>
    <lineage>
        <taxon>Eukaryota</taxon>
        <taxon>Metazoa</taxon>
        <taxon>Chordata</taxon>
        <taxon>Craniata</taxon>
        <taxon>Vertebrata</taxon>
        <taxon>Euteleostomi</taxon>
        <taxon>Actinopterygii</taxon>
        <taxon>Neopterygii</taxon>
        <taxon>Teleostei</taxon>
        <taxon>Ostariophysi</taxon>
        <taxon>Gymnotiformes</taxon>
        <taxon>Gymnotoidei</taxon>
        <taxon>Gymnotidae</taxon>
        <taxon>Electrophorus</taxon>
    </lineage>
</organism>
<sequence length="318" mass="35897">MAAHRHHRFVRGPPARPRTRSSSRPGRARPPTRFGLDAKAPEAPAQQGRTWGRNAPARRTTSLAGRHADSSASASCTALFTGRVPHVRKFRFFLPLSGEAAEIGQSLGYGFVNYIDPKDAEKAINTLNGLRLQTKTIKVLLETIGNQMRVYAHVTQCGERERNMERRTERDNWKRRREREQGKHSEEKERNRQKNRERGIERGGQGKAEKSAMLEKRERDEEEMKEAQWGALGSEEARGMFGKAAPPKPALSWTNGQGPFLNTTDFCASLVCVDAKRHQSTPLGSTNLDSYSRRTFTQGLHTSPGQYWCTSRRSLEKT</sequence>
<evidence type="ECO:0000256" key="3">
    <source>
        <dbReference type="ARBA" id="ARBA00022664"/>
    </source>
</evidence>
<dbReference type="EMBL" id="JAROKS010000009">
    <property type="protein sequence ID" value="KAK1800949.1"/>
    <property type="molecule type" value="Genomic_DNA"/>
</dbReference>
<dbReference type="InterPro" id="IPR051106">
    <property type="entry name" value="RNA-bind/splicing_reg"/>
</dbReference>
<evidence type="ECO:0000256" key="5">
    <source>
        <dbReference type="ARBA" id="ARBA00023187"/>
    </source>
</evidence>
<evidence type="ECO:0000256" key="9">
    <source>
        <dbReference type="ARBA" id="ARBA00032663"/>
    </source>
</evidence>
<proteinExistence type="predicted"/>
<dbReference type="InterPro" id="IPR000504">
    <property type="entry name" value="RRM_dom"/>
</dbReference>
<feature type="region of interest" description="Disordered" evidence="11">
    <location>
        <begin position="162"/>
        <end position="225"/>
    </location>
</feature>
<evidence type="ECO:0000256" key="8">
    <source>
        <dbReference type="ARBA" id="ARBA00029667"/>
    </source>
</evidence>
<dbReference type="Proteomes" id="UP001239994">
    <property type="component" value="Unassembled WGS sequence"/>
</dbReference>
<feature type="domain" description="RRM" evidence="12">
    <location>
        <begin position="79"/>
        <end position="144"/>
    </location>
</feature>
<accession>A0AAD8ZLP6</accession>
<comment type="subcellular location">
    <subcellularLocation>
        <location evidence="1">Nucleus</location>
    </subcellularLocation>
</comment>
<evidence type="ECO:0000256" key="6">
    <source>
        <dbReference type="ARBA" id="ARBA00023242"/>
    </source>
</evidence>
<gene>
    <name evidence="13" type="ORF">P4O66_004706</name>
</gene>
<evidence type="ECO:0000313" key="13">
    <source>
        <dbReference type="EMBL" id="KAK1800949.1"/>
    </source>
</evidence>
<feature type="compositionally biased region" description="Basic and acidic residues" evidence="11">
    <location>
        <begin position="207"/>
        <end position="219"/>
    </location>
</feature>
<evidence type="ECO:0000256" key="7">
    <source>
        <dbReference type="ARBA" id="ARBA00029589"/>
    </source>
</evidence>
<comment type="caution">
    <text evidence="13">The sequence shown here is derived from an EMBL/GenBank/DDBJ whole genome shotgun (WGS) entry which is preliminary data.</text>
</comment>
<dbReference type="GO" id="GO:0005634">
    <property type="term" value="C:nucleus"/>
    <property type="evidence" value="ECO:0007669"/>
    <property type="project" value="UniProtKB-SubCell"/>
</dbReference>
<keyword evidence="5" id="KW-0508">mRNA splicing</keyword>
<feature type="compositionally biased region" description="Low complexity" evidence="11">
    <location>
        <begin position="20"/>
        <end position="33"/>
    </location>
</feature>
<feature type="compositionally biased region" description="Basic and acidic residues" evidence="11">
    <location>
        <begin position="162"/>
        <end position="201"/>
    </location>
</feature>
<dbReference type="InterPro" id="IPR012677">
    <property type="entry name" value="Nucleotide-bd_a/b_plait_sf"/>
</dbReference>
<reference evidence="13" key="1">
    <citation type="submission" date="2023-03" db="EMBL/GenBank/DDBJ databases">
        <title>Electrophorus voltai genome.</title>
        <authorList>
            <person name="Bian C."/>
        </authorList>
    </citation>
    <scope>NUCLEOTIDE SEQUENCE</scope>
    <source>
        <strain evidence="13">CB-2022</strain>
        <tissue evidence="13">Muscle</tissue>
    </source>
</reference>
<dbReference type="SUPFAM" id="SSF54928">
    <property type="entry name" value="RNA-binding domain, RBD"/>
    <property type="match status" value="1"/>
</dbReference>
<dbReference type="PANTHER" id="PTHR48028">
    <property type="entry name" value="GLYCINE-RICH RNA-BINDING PROTEIN RZ1A"/>
    <property type="match status" value="1"/>
</dbReference>
<name>A0AAD8ZLP6_9TELE</name>
<dbReference type="InterPro" id="IPR035979">
    <property type="entry name" value="RBD_domain_sf"/>
</dbReference>
<evidence type="ECO:0000256" key="10">
    <source>
        <dbReference type="PROSITE-ProRule" id="PRU00176"/>
    </source>
</evidence>
<dbReference type="Pfam" id="PF00076">
    <property type="entry name" value="RRM_1"/>
    <property type="match status" value="1"/>
</dbReference>